<dbReference type="InterPro" id="IPR001959">
    <property type="entry name" value="Transposase"/>
</dbReference>
<dbReference type="GO" id="GO:0003677">
    <property type="term" value="F:DNA binding"/>
    <property type="evidence" value="ECO:0007669"/>
    <property type="project" value="UniProtKB-KW"/>
</dbReference>
<evidence type="ECO:0000313" key="7">
    <source>
        <dbReference type="EMBL" id="PSF37499.1"/>
    </source>
</evidence>
<dbReference type="NCBIfam" id="NF040570">
    <property type="entry name" value="guided_TnpB"/>
    <property type="match status" value="1"/>
</dbReference>
<keyword evidence="2" id="KW-0815">Transposition</keyword>
<keyword evidence="3" id="KW-0238">DNA-binding</keyword>
<feature type="domain" description="Probable transposase IS891/IS1136/IS1341" evidence="5">
    <location>
        <begin position="155"/>
        <end position="248"/>
    </location>
</feature>
<accession>A0A2T1LYT9</accession>
<feature type="domain" description="Cas12f1-like TNB" evidence="6">
    <location>
        <begin position="282"/>
        <end position="344"/>
    </location>
</feature>
<protein>
    <submittedName>
        <fullName evidence="7">Transposase</fullName>
    </submittedName>
</protein>
<evidence type="ECO:0000259" key="5">
    <source>
        <dbReference type="Pfam" id="PF01385"/>
    </source>
</evidence>
<keyword evidence="4" id="KW-0233">DNA recombination</keyword>
<dbReference type="InterPro" id="IPR010095">
    <property type="entry name" value="Cas12f1-like_TNB"/>
</dbReference>
<organism evidence="7 8">
    <name type="scientific">Aphanothece hegewaldii CCALA 016</name>
    <dbReference type="NCBI Taxonomy" id="2107694"/>
    <lineage>
        <taxon>Bacteria</taxon>
        <taxon>Bacillati</taxon>
        <taxon>Cyanobacteriota</taxon>
        <taxon>Cyanophyceae</taxon>
        <taxon>Oscillatoriophycideae</taxon>
        <taxon>Chroococcales</taxon>
        <taxon>Aphanothecaceae</taxon>
        <taxon>Aphanothece</taxon>
    </lineage>
</organism>
<dbReference type="Pfam" id="PF07282">
    <property type="entry name" value="Cas12f1-like_TNB"/>
    <property type="match status" value="1"/>
</dbReference>
<dbReference type="Proteomes" id="UP000239001">
    <property type="component" value="Unassembled WGS sequence"/>
</dbReference>
<keyword evidence="8" id="KW-1185">Reference proteome</keyword>
<evidence type="ECO:0000259" key="6">
    <source>
        <dbReference type="Pfam" id="PF07282"/>
    </source>
</evidence>
<reference evidence="7 8" key="2">
    <citation type="submission" date="2018-03" db="EMBL/GenBank/DDBJ databases">
        <authorList>
            <person name="Keele B.F."/>
        </authorList>
    </citation>
    <scope>NUCLEOTIDE SEQUENCE [LARGE SCALE GENOMIC DNA]</scope>
    <source>
        <strain evidence="7 8">CCALA 016</strain>
    </source>
</reference>
<comment type="caution">
    <text evidence="7">The sequence shown here is derived from an EMBL/GenBank/DDBJ whole genome shotgun (WGS) entry which is preliminary data.</text>
</comment>
<name>A0A2T1LYT9_9CHRO</name>
<dbReference type="AlphaFoldDB" id="A0A2T1LYT9"/>
<dbReference type="Pfam" id="PF01385">
    <property type="entry name" value="OrfB_IS605"/>
    <property type="match status" value="1"/>
</dbReference>
<evidence type="ECO:0000256" key="4">
    <source>
        <dbReference type="ARBA" id="ARBA00023172"/>
    </source>
</evidence>
<evidence type="ECO:0000256" key="1">
    <source>
        <dbReference type="ARBA" id="ARBA00008761"/>
    </source>
</evidence>
<dbReference type="GO" id="GO:0006310">
    <property type="term" value="P:DNA recombination"/>
    <property type="evidence" value="ECO:0007669"/>
    <property type="project" value="UniProtKB-KW"/>
</dbReference>
<dbReference type="RefSeq" id="WP_106456740.1">
    <property type="nucleotide sequence ID" value="NZ_PXOH01000008.1"/>
</dbReference>
<dbReference type="GO" id="GO:0032196">
    <property type="term" value="P:transposition"/>
    <property type="evidence" value="ECO:0007669"/>
    <property type="project" value="UniProtKB-KW"/>
</dbReference>
<sequence length="388" mass="44553">MKQVTLTIKLKLVNLNQCKANMLEAMQVENTRLANYLLSVPIKERKKLTTAKVQTDLCSAICNQTIRHSLSKAGQKTKHYKVLPVEVNNQNWQVFKNGETYSISFPTLKGVKRVPISLASVHWQETLDKVLNNQCQKGSIKLIQKRNFWYVYMTVTLEVPEVQSQNRIGCDRGQNNLAVVAPSQGFGKFFSGRGIKHKRNYYQKRRESLQNAKKFRALKKWDKKERRWMESINHAISRRIVRFAEYLDADVVVEDLEGCRQTMKQSKKSRRQAGQSRHSWSFYSLEQKLNYKLDLKGRKLIKVPAPYTSKSCSTCGTLGNRNKHDFNCPHGHYHNADLNAAKNLAQWEGFCCNLNLQQTVSVIDTVGLNHGVFGSPLNSMKAIQLSLF</sequence>
<evidence type="ECO:0000313" key="8">
    <source>
        <dbReference type="Proteomes" id="UP000239001"/>
    </source>
</evidence>
<comment type="similarity">
    <text evidence="1">In the C-terminal section; belongs to the transposase 35 family.</text>
</comment>
<gene>
    <name evidence="7" type="ORF">C7H19_10040</name>
</gene>
<dbReference type="OrthoDB" id="504019at2"/>
<proteinExistence type="inferred from homology"/>
<dbReference type="NCBIfam" id="TIGR01766">
    <property type="entry name" value="IS200/IS605 family accessory protein TnpB-like domain"/>
    <property type="match status" value="1"/>
</dbReference>
<evidence type="ECO:0000256" key="3">
    <source>
        <dbReference type="ARBA" id="ARBA00023125"/>
    </source>
</evidence>
<evidence type="ECO:0000256" key="2">
    <source>
        <dbReference type="ARBA" id="ARBA00022578"/>
    </source>
</evidence>
<reference evidence="7 8" key="1">
    <citation type="submission" date="2018-03" db="EMBL/GenBank/DDBJ databases">
        <title>The ancient ancestry and fast evolution of plastids.</title>
        <authorList>
            <person name="Moore K.R."/>
            <person name="Magnabosco C."/>
            <person name="Momper L."/>
            <person name="Gold D.A."/>
            <person name="Bosak T."/>
            <person name="Fournier G.P."/>
        </authorList>
    </citation>
    <scope>NUCLEOTIDE SEQUENCE [LARGE SCALE GENOMIC DNA]</scope>
    <source>
        <strain evidence="7 8">CCALA 016</strain>
    </source>
</reference>
<dbReference type="EMBL" id="PXOH01000008">
    <property type="protein sequence ID" value="PSF37499.1"/>
    <property type="molecule type" value="Genomic_DNA"/>
</dbReference>